<dbReference type="EMBL" id="JACIGO010000002">
    <property type="protein sequence ID" value="MBB4290615.1"/>
    <property type="molecule type" value="Genomic_DNA"/>
</dbReference>
<protein>
    <submittedName>
        <fullName evidence="1">Uncharacterized protein</fullName>
    </submittedName>
</protein>
<dbReference type="RefSeq" id="WP_183607528.1">
    <property type="nucleotide sequence ID" value="NZ_JACHAZ010000001.1"/>
</dbReference>
<name>A0AAE2MJZ8_RHILE</name>
<dbReference type="Proteomes" id="UP000538507">
    <property type="component" value="Unassembled WGS sequence"/>
</dbReference>
<dbReference type="AlphaFoldDB" id="A0AAE2MJZ8"/>
<evidence type="ECO:0000313" key="2">
    <source>
        <dbReference type="Proteomes" id="UP000538507"/>
    </source>
</evidence>
<evidence type="ECO:0000313" key="1">
    <source>
        <dbReference type="EMBL" id="MBB4290615.1"/>
    </source>
</evidence>
<sequence length="58" mass="6530">MPYVTRNDDGEIAGLFEQPQEGYGEEFLPDDAAEVVEFSAKANAVLADLREKLKKDWL</sequence>
<comment type="caution">
    <text evidence="1">The sequence shown here is derived from an EMBL/GenBank/DDBJ whole genome shotgun (WGS) entry which is preliminary data.</text>
</comment>
<proteinExistence type="predicted"/>
<accession>A0AAE2MJZ8</accession>
<organism evidence="1 2">
    <name type="scientific">Rhizobium leguminosarum</name>
    <dbReference type="NCBI Taxonomy" id="384"/>
    <lineage>
        <taxon>Bacteria</taxon>
        <taxon>Pseudomonadati</taxon>
        <taxon>Pseudomonadota</taxon>
        <taxon>Alphaproteobacteria</taxon>
        <taxon>Hyphomicrobiales</taxon>
        <taxon>Rhizobiaceae</taxon>
        <taxon>Rhizobium/Agrobacterium group</taxon>
        <taxon>Rhizobium</taxon>
    </lineage>
</organism>
<reference evidence="1 2" key="1">
    <citation type="submission" date="2020-08" db="EMBL/GenBank/DDBJ databases">
        <title>Genomic Encyclopedia of Type Strains, Phase IV (KMG-V): Genome sequencing to study the core and pangenomes of soil and plant-associated prokaryotes.</title>
        <authorList>
            <person name="Whitman W."/>
        </authorList>
    </citation>
    <scope>NUCLEOTIDE SEQUENCE [LARGE SCALE GENOMIC DNA]</scope>
    <source>
        <strain evidence="1 2">SEMIA 415</strain>
    </source>
</reference>
<gene>
    <name evidence="1" type="ORF">GGE16_002655</name>
</gene>